<feature type="domain" description="Outer membrane lipoprotein BamD-like" evidence="5">
    <location>
        <begin position="151"/>
        <end position="224"/>
    </location>
</feature>
<feature type="domain" description="YbgF trimerisation" evidence="6">
    <location>
        <begin position="53"/>
        <end position="109"/>
    </location>
</feature>
<dbReference type="Proteomes" id="UP000051497">
    <property type="component" value="Unassembled WGS sequence"/>
</dbReference>
<reference evidence="7" key="2">
    <citation type="submission" date="2021-06" db="EMBL/GenBank/DDBJ databases">
        <title>Genomic Description and Analysis of Intracellular Bacteria, Candidatus Berkiella cookevillensis and Candidatus Berkiella aquae.</title>
        <authorList>
            <person name="Kidane D.T."/>
            <person name="Mehari Y.T."/>
            <person name="Rice F.C."/>
            <person name="Arivett B.A."/>
            <person name="Farone A.L."/>
            <person name="Berk S.G."/>
            <person name="Farone M.B."/>
        </authorList>
    </citation>
    <scope>NUCLEOTIDE SEQUENCE</scope>
    <source>
        <strain evidence="7">HT99</strain>
    </source>
</reference>
<keyword evidence="2" id="KW-0132">Cell division</keyword>
<feature type="compositionally biased region" description="Polar residues" evidence="4">
    <location>
        <begin position="116"/>
        <end position="138"/>
    </location>
</feature>
<dbReference type="GO" id="GO:0043093">
    <property type="term" value="P:FtsZ-dependent cytokinesis"/>
    <property type="evidence" value="ECO:0007669"/>
    <property type="project" value="UniProtKB-UniRule"/>
</dbReference>
<reference evidence="7" key="1">
    <citation type="journal article" date="2016" name="Genome Announc.">
        <title>Draft Genome Sequences of Two Novel Amoeba-Resistant Intranuclear Bacteria, 'Candidatus Berkiella cookevillensis' and 'Candidatus Berkiella aquae'.</title>
        <authorList>
            <person name="Mehari Y.T."/>
            <person name="Arivett B.A."/>
            <person name="Farone A.L."/>
            <person name="Gunderson J.H."/>
            <person name="Farone M.B."/>
        </authorList>
    </citation>
    <scope>NUCLEOTIDE SEQUENCE</scope>
    <source>
        <strain evidence="7">HT99</strain>
    </source>
</reference>
<dbReference type="InterPro" id="IPR011990">
    <property type="entry name" value="TPR-like_helical_dom_sf"/>
</dbReference>
<feature type="coiled-coil region" evidence="2">
    <location>
        <begin position="67"/>
        <end position="94"/>
    </location>
</feature>
<keyword evidence="2" id="KW-0175">Coiled coil</keyword>
<comment type="function">
    <text evidence="2">Mediates coordination of peptidoglycan synthesis and outer membrane constriction during cell division.</text>
</comment>
<organism evidence="7 8">
    <name type="scientific">Candidatus Berkiella aquae</name>
    <dbReference type="NCBI Taxonomy" id="295108"/>
    <lineage>
        <taxon>Bacteria</taxon>
        <taxon>Pseudomonadati</taxon>
        <taxon>Pseudomonadota</taxon>
        <taxon>Gammaproteobacteria</taxon>
        <taxon>Candidatus Berkiellales</taxon>
        <taxon>Candidatus Berkiellaceae</taxon>
        <taxon>Candidatus Berkiella</taxon>
    </lineage>
</organism>
<dbReference type="Pfam" id="PF16331">
    <property type="entry name" value="TolA_bind_tri"/>
    <property type="match status" value="1"/>
</dbReference>
<keyword evidence="1 2" id="KW-0732">Signal</keyword>
<dbReference type="InterPro" id="IPR032519">
    <property type="entry name" value="YbgF_tri"/>
</dbReference>
<proteinExistence type="inferred from homology"/>
<dbReference type="InterPro" id="IPR039565">
    <property type="entry name" value="BamD-like"/>
</dbReference>
<dbReference type="NCBIfam" id="TIGR02795">
    <property type="entry name" value="tol_pal_ybgF"/>
    <property type="match status" value="1"/>
</dbReference>
<feature type="region of interest" description="Disordered" evidence="4">
    <location>
        <begin position="110"/>
        <end position="145"/>
    </location>
</feature>
<dbReference type="InterPro" id="IPR014162">
    <property type="entry name" value="CpoB_C"/>
</dbReference>
<protein>
    <recommendedName>
        <fullName evidence="2">Cell division coordinator CpoB</fullName>
    </recommendedName>
</protein>
<keyword evidence="2" id="KW-0574">Periplasm</keyword>
<evidence type="ECO:0000256" key="4">
    <source>
        <dbReference type="SAM" id="MobiDB-lite"/>
    </source>
</evidence>
<dbReference type="AlphaFoldDB" id="A0AAE3HZC7"/>
<dbReference type="SUPFAM" id="SSF48452">
    <property type="entry name" value="TPR-like"/>
    <property type="match status" value="1"/>
</dbReference>
<dbReference type="HAMAP" id="MF_02066">
    <property type="entry name" value="CpoB"/>
    <property type="match status" value="1"/>
</dbReference>
<keyword evidence="8" id="KW-1185">Reference proteome</keyword>
<comment type="similarity">
    <text evidence="2">Belongs to the CpoB family.</text>
</comment>
<dbReference type="Gene3D" id="1.20.5.110">
    <property type="match status" value="1"/>
</dbReference>
<evidence type="ECO:0000313" key="8">
    <source>
        <dbReference type="Proteomes" id="UP000051497"/>
    </source>
</evidence>
<name>A0AAE3HZC7_9GAMM</name>
<dbReference type="InterPro" id="IPR019734">
    <property type="entry name" value="TPR_rpt"/>
</dbReference>
<dbReference type="Pfam" id="PF13525">
    <property type="entry name" value="YfiO"/>
    <property type="match status" value="1"/>
</dbReference>
<dbReference type="PROSITE" id="PS50005">
    <property type="entry name" value="TPR"/>
    <property type="match status" value="1"/>
</dbReference>
<dbReference type="EMBL" id="LKAJ02000001">
    <property type="protein sequence ID" value="MCS5712476.1"/>
    <property type="molecule type" value="Genomic_DNA"/>
</dbReference>
<comment type="caution">
    <text evidence="7">The sequence shown here is derived from an EMBL/GenBank/DDBJ whole genome shotgun (WGS) entry which is preliminary data.</text>
</comment>
<evidence type="ECO:0000313" key="7">
    <source>
        <dbReference type="EMBL" id="MCS5712476.1"/>
    </source>
</evidence>
<dbReference type="InterPro" id="IPR034706">
    <property type="entry name" value="CpoB"/>
</dbReference>
<dbReference type="GO" id="GO:0070206">
    <property type="term" value="P:protein trimerization"/>
    <property type="evidence" value="ECO:0007669"/>
    <property type="project" value="InterPro"/>
</dbReference>
<dbReference type="Pfam" id="PF13174">
    <property type="entry name" value="TPR_6"/>
    <property type="match status" value="1"/>
</dbReference>
<keyword evidence="2" id="KW-0131">Cell cycle</keyword>
<evidence type="ECO:0000256" key="2">
    <source>
        <dbReference type="HAMAP-Rule" id="MF_02066"/>
    </source>
</evidence>
<feature type="repeat" description="TPR" evidence="3">
    <location>
        <begin position="188"/>
        <end position="221"/>
    </location>
</feature>
<evidence type="ECO:0000256" key="1">
    <source>
        <dbReference type="ARBA" id="ARBA00022729"/>
    </source>
</evidence>
<dbReference type="GO" id="GO:0030288">
    <property type="term" value="C:outer membrane-bounded periplasmic space"/>
    <property type="evidence" value="ECO:0007669"/>
    <property type="project" value="UniProtKB-UniRule"/>
</dbReference>
<evidence type="ECO:0000256" key="3">
    <source>
        <dbReference type="PROSITE-ProRule" id="PRU00339"/>
    </source>
</evidence>
<accession>A0AAE3HZC7</accession>
<dbReference type="Gene3D" id="1.25.40.10">
    <property type="entry name" value="Tetratricopeptide repeat domain"/>
    <property type="match status" value="1"/>
</dbReference>
<sequence length="277" mass="31330">MKTNFSLRVNWISCLAAIMLTLLSSIGVAWPGAEVESRSNSNWDNDATSQGNRMVEQRAALDTLKKIEYLQQEMQELRGKVEEQSYQLQQMQEHQKKLYLDLDQRLREGGPAKVSGVSSASLSQNDTNTDSMQSNLAAQASPVAEENVQAEEKAYQSAYRLIQNKDYEGALAGFKSLVSHYPNGKYVPNANYWLGEIYLVKGELDLAYEAFDRVYRNHPQHPKAADSLLKLGYVEYAKGQWKRSNELLNQVKNQYPGTTSAQLADSRLDKMRQEGHL</sequence>
<gene>
    <name evidence="7" type="primary">ybgF</name>
    <name evidence="2" type="synonym">cpoB</name>
    <name evidence="7" type="ORF">HT99x_013630</name>
</gene>
<keyword evidence="3" id="KW-0802">TPR repeat</keyword>
<evidence type="ECO:0000259" key="5">
    <source>
        <dbReference type="Pfam" id="PF13525"/>
    </source>
</evidence>
<evidence type="ECO:0000259" key="6">
    <source>
        <dbReference type="Pfam" id="PF16331"/>
    </source>
</evidence>
<dbReference type="RefSeq" id="WP_075065377.1">
    <property type="nucleotide sequence ID" value="NZ_LKAJ02000001.1"/>
</dbReference>
<comment type="subcellular location">
    <subcellularLocation>
        <location evidence="2">Periplasm</location>
    </subcellularLocation>
</comment>